<accession>A0AB34IDT7</accession>
<comment type="caution">
    <text evidence="1">The sequence shown here is derived from an EMBL/GenBank/DDBJ whole genome shotgun (WGS) entry which is preliminary data.</text>
</comment>
<reference evidence="1 2" key="1">
    <citation type="journal article" date="2024" name="Science">
        <title>Giant polyketide synthase enzymes in the biosynthesis of giant marine polyether toxins.</title>
        <authorList>
            <person name="Fallon T.R."/>
            <person name="Shende V.V."/>
            <person name="Wierzbicki I.H."/>
            <person name="Pendleton A.L."/>
            <person name="Watervoot N.F."/>
            <person name="Auber R.P."/>
            <person name="Gonzalez D.J."/>
            <person name="Wisecaver J.H."/>
            <person name="Moore B.S."/>
        </authorList>
    </citation>
    <scope>NUCLEOTIDE SEQUENCE [LARGE SCALE GENOMIC DNA]</scope>
    <source>
        <strain evidence="1 2">12B1</strain>
    </source>
</reference>
<evidence type="ECO:0000313" key="2">
    <source>
        <dbReference type="Proteomes" id="UP001515480"/>
    </source>
</evidence>
<evidence type="ECO:0000313" key="1">
    <source>
        <dbReference type="EMBL" id="KAL1496049.1"/>
    </source>
</evidence>
<gene>
    <name evidence="1" type="ORF">AB1Y20_014678</name>
</gene>
<sequence length="93" mass="9868">MLRTVKRLRTGVRRLHRLPETPHGPLSSLALVAELVSTILHSLALMHKGAQALATVPLQRRGHAQVAAPLRLAPCGSTAVGRELGDEGDAPIS</sequence>
<organism evidence="1 2">
    <name type="scientific">Prymnesium parvum</name>
    <name type="common">Toxic golden alga</name>
    <dbReference type="NCBI Taxonomy" id="97485"/>
    <lineage>
        <taxon>Eukaryota</taxon>
        <taxon>Haptista</taxon>
        <taxon>Haptophyta</taxon>
        <taxon>Prymnesiophyceae</taxon>
        <taxon>Prymnesiales</taxon>
        <taxon>Prymnesiaceae</taxon>
        <taxon>Prymnesium</taxon>
    </lineage>
</organism>
<protein>
    <submittedName>
        <fullName evidence="1">Uncharacterized protein</fullName>
    </submittedName>
</protein>
<dbReference type="Proteomes" id="UP001515480">
    <property type="component" value="Unassembled WGS sequence"/>
</dbReference>
<keyword evidence="2" id="KW-1185">Reference proteome</keyword>
<dbReference type="EMBL" id="JBGBPQ010000030">
    <property type="protein sequence ID" value="KAL1496049.1"/>
    <property type="molecule type" value="Genomic_DNA"/>
</dbReference>
<name>A0AB34IDT7_PRYPA</name>
<proteinExistence type="predicted"/>
<dbReference type="AlphaFoldDB" id="A0AB34IDT7"/>